<accession>A0A518ANV5</accession>
<dbReference type="NCBIfam" id="TIGR04393">
    <property type="entry name" value="rpt_T5SS_PEPC"/>
    <property type="match status" value="1"/>
</dbReference>
<dbReference type="RefSeq" id="WP_145247151.1">
    <property type="nucleotide sequence ID" value="NZ_CP036278.1"/>
</dbReference>
<proteinExistence type="predicted"/>
<dbReference type="OrthoDB" id="581851at2"/>
<gene>
    <name evidence="1" type="ORF">Pan181_26110</name>
</gene>
<dbReference type="KEGG" id="amuc:Pan181_26110"/>
<evidence type="ECO:0008006" key="3">
    <source>
        <dbReference type="Google" id="ProtNLM"/>
    </source>
</evidence>
<evidence type="ECO:0000313" key="2">
    <source>
        <dbReference type="Proteomes" id="UP000315750"/>
    </source>
</evidence>
<name>A0A518ANV5_9BACT</name>
<keyword evidence="2" id="KW-1185">Reference proteome</keyword>
<dbReference type="EMBL" id="CP036278">
    <property type="protein sequence ID" value="QDU56402.1"/>
    <property type="molecule type" value="Genomic_DNA"/>
</dbReference>
<protein>
    <recommendedName>
        <fullName evidence="3">PEP-CTERM protein-sorting domain-containing protein</fullName>
    </recommendedName>
</protein>
<dbReference type="InterPro" id="IPR018247">
    <property type="entry name" value="EF_Hand_1_Ca_BS"/>
</dbReference>
<dbReference type="Proteomes" id="UP000315750">
    <property type="component" value="Chromosome"/>
</dbReference>
<reference evidence="1 2" key="1">
    <citation type="submission" date="2019-02" db="EMBL/GenBank/DDBJ databases">
        <title>Deep-cultivation of Planctomycetes and their phenomic and genomic characterization uncovers novel biology.</title>
        <authorList>
            <person name="Wiegand S."/>
            <person name="Jogler M."/>
            <person name="Boedeker C."/>
            <person name="Pinto D."/>
            <person name="Vollmers J."/>
            <person name="Rivas-Marin E."/>
            <person name="Kohn T."/>
            <person name="Peeters S.H."/>
            <person name="Heuer A."/>
            <person name="Rast P."/>
            <person name="Oberbeckmann S."/>
            <person name="Bunk B."/>
            <person name="Jeske O."/>
            <person name="Meyerdierks A."/>
            <person name="Storesund J.E."/>
            <person name="Kallscheuer N."/>
            <person name="Luecker S."/>
            <person name="Lage O.M."/>
            <person name="Pohl T."/>
            <person name="Merkel B.J."/>
            <person name="Hornburger P."/>
            <person name="Mueller R.-W."/>
            <person name="Bruemmer F."/>
            <person name="Labrenz M."/>
            <person name="Spormann A.M."/>
            <person name="Op den Camp H."/>
            <person name="Overmann J."/>
            <person name="Amann R."/>
            <person name="Jetten M.S.M."/>
            <person name="Mascher T."/>
            <person name="Medema M.H."/>
            <person name="Devos D.P."/>
            <person name="Kaster A.-K."/>
            <person name="Ovreas L."/>
            <person name="Rohde M."/>
            <person name="Galperin M.Y."/>
            <person name="Jogler C."/>
        </authorList>
    </citation>
    <scope>NUCLEOTIDE SEQUENCE [LARGE SCALE GENOMIC DNA]</scope>
    <source>
        <strain evidence="1 2">Pan181</strain>
    </source>
</reference>
<dbReference type="InterPro" id="IPR030895">
    <property type="entry name" value="T5SS_PEPC_rpt"/>
</dbReference>
<organism evidence="1 2">
    <name type="scientific">Aeoliella mucimassa</name>
    <dbReference type="NCBI Taxonomy" id="2527972"/>
    <lineage>
        <taxon>Bacteria</taxon>
        <taxon>Pseudomonadati</taxon>
        <taxon>Planctomycetota</taxon>
        <taxon>Planctomycetia</taxon>
        <taxon>Pirellulales</taxon>
        <taxon>Lacipirellulaceae</taxon>
        <taxon>Aeoliella</taxon>
    </lineage>
</organism>
<evidence type="ECO:0000313" key="1">
    <source>
        <dbReference type="EMBL" id="QDU56402.1"/>
    </source>
</evidence>
<sequence length="266" mass="27756">MDFRKDVLVIGQSGSGALQIVAGGEVRADYSLLGKYYGSSGTATVTGAGSKWVLTKNDTVGNDNTGLLRLGYNATLHISNQGLVAPEGGLSIGTYNSEEAYVSITTGGQLALFGEADDSIDEFLDLVAGTDAIRYWSTELNDWAHITEATYGDDYTLEYLTSGGLAGYTVLTVGTPTTPGDFNGDGLVNLADYTVWRDHFGATDESSIGFAGDGLAGVDLADYDLWKANFAAGDSGNIPPALVPEPSAMLLSLAALLGWGGLARRV</sequence>
<dbReference type="AlphaFoldDB" id="A0A518ANV5"/>
<dbReference type="PROSITE" id="PS00018">
    <property type="entry name" value="EF_HAND_1"/>
    <property type="match status" value="1"/>
</dbReference>